<keyword evidence="2" id="KW-1185">Reference proteome</keyword>
<sequence>MNNLNKQPHELDNLMPCEEWRTTRGVRLFPTADSFEWFCRNNRDLLIDSGALIPRMGRGGNLAHAGKMSDTVLAHFRDSIQRAK</sequence>
<name>A0ABT3SSS6_9GAMM</name>
<evidence type="ECO:0000313" key="2">
    <source>
        <dbReference type="Proteomes" id="UP001143307"/>
    </source>
</evidence>
<reference evidence="1" key="1">
    <citation type="submission" date="2019-02" db="EMBL/GenBank/DDBJ databases">
        <authorList>
            <person name="Li S.-H."/>
        </authorList>
    </citation>
    <scope>NUCLEOTIDE SEQUENCE</scope>
    <source>
        <strain evidence="1">IMCC8485</strain>
    </source>
</reference>
<dbReference type="EMBL" id="SHNP01000002">
    <property type="protein sequence ID" value="MCX2972990.1"/>
    <property type="molecule type" value="Genomic_DNA"/>
</dbReference>
<gene>
    <name evidence="1" type="ORF">EYC87_05250</name>
</gene>
<accession>A0ABT3SSS6</accession>
<organism evidence="1 2">
    <name type="scientific">Candidatus Seongchinamella marina</name>
    <dbReference type="NCBI Taxonomy" id="2518990"/>
    <lineage>
        <taxon>Bacteria</taxon>
        <taxon>Pseudomonadati</taxon>
        <taxon>Pseudomonadota</taxon>
        <taxon>Gammaproteobacteria</taxon>
        <taxon>Cellvibrionales</taxon>
        <taxon>Halieaceae</taxon>
        <taxon>Seongchinamella</taxon>
    </lineage>
</organism>
<dbReference type="Proteomes" id="UP001143307">
    <property type="component" value="Unassembled WGS sequence"/>
</dbReference>
<proteinExistence type="predicted"/>
<dbReference type="RefSeq" id="WP_279251953.1">
    <property type="nucleotide sequence ID" value="NZ_SHNP01000002.1"/>
</dbReference>
<protein>
    <submittedName>
        <fullName evidence="1">Uncharacterized protein</fullName>
    </submittedName>
</protein>
<comment type="caution">
    <text evidence="1">The sequence shown here is derived from an EMBL/GenBank/DDBJ whole genome shotgun (WGS) entry which is preliminary data.</text>
</comment>
<evidence type="ECO:0000313" key="1">
    <source>
        <dbReference type="EMBL" id="MCX2972990.1"/>
    </source>
</evidence>